<sequence>MKKTLICLALAGLLSACGGSDNDSGSNQNPPPSSATQIGVLTDGPVTGVKYLRASSSGESIEGITNDKGEFEYAEGDTVRFFIGDVQLGEAIEAKARITPLDLAESENARTNLMVFLQSLDSDGDHSNGIEITADTQTALTAVNMNFEQTPAEFSTTFVNEVIPKTDIPLDRIVTPEKAAENFQATFYKDIAGTWEIGRTESTAVILHILPDGRYALGEADVADETGKSGIETGRLNWNALTSALSPVISVDTNGDYGLSHPDNDGHYRLSYNGTDLVLTDVGSNSTYILTKVKQSSGLVGTWQFNQTHLFAFFDTGFYFLLDTEGDDDCANPGIEYGKYSMTANTLAATEVLYDTNDCGGLQDSWDGSKVNATYSISGTSLTLHPQGEDSVTLQRSN</sequence>
<evidence type="ECO:0008006" key="5">
    <source>
        <dbReference type="Google" id="ProtNLM"/>
    </source>
</evidence>
<evidence type="ECO:0000313" key="4">
    <source>
        <dbReference type="Proteomes" id="UP000663954"/>
    </source>
</evidence>
<feature type="compositionally biased region" description="Polar residues" evidence="1">
    <location>
        <begin position="21"/>
        <end position="39"/>
    </location>
</feature>
<dbReference type="GeneID" id="64222592"/>
<dbReference type="PROSITE" id="PS51257">
    <property type="entry name" value="PROKAR_LIPOPROTEIN"/>
    <property type="match status" value="1"/>
</dbReference>
<accession>A0ABX7TBY0</accession>
<dbReference type="RefSeq" id="WP_179988557.1">
    <property type="nucleotide sequence ID" value="NZ_CP062183.1"/>
</dbReference>
<evidence type="ECO:0000313" key="3">
    <source>
        <dbReference type="EMBL" id="QTD61250.1"/>
    </source>
</evidence>
<evidence type="ECO:0000256" key="2">
    <source>
        <dbReference type="SAM" id="SignalP"/>
    </source>
</evidence>
<keyword evidence="4" id="KW-1185">Reference proteome</keyword>
<organism evidence="3 4">
    <name type="scientific">Acinetobacter towneri</name>
    <dbReference type="NCBI Taxonomy" id="202956"/>
    <lineage>
        <taxon>Bacteria</taxon>
        <taxon>Pseudomonadati</taxon>
        <taxon>Pseudomonadota</taxon>
        <taxon>Gammaproteobacteria</taxon>
        <taxon>Moraxellales</taxon>
        <taxon>Moraxellaceae</taxon>
        <taxon>Acinetobacter</taxon>
    </lineage>
</organism>
<feature type="chain" id="PRO_5046286877" description="Carboxypeptidase regulatory-like domain-containing protein" evidence="2">
    <location>
        <begin position="23"/>
        <end position="398"/>
    </location>
</feature>
<dbReference type="EMBL" id="CP071770">
    <property type="protein sequence ID" value="QTD61250.1"/>
    <property type="molecule type" value="Genomic_DNA"/>
</dbReference>
<name>A0ABX7TBY0_9GAMM</name>
<protein>
    <recommendedName>
        <fullName evidence="5">Carboxypeptidase regulatory-like domain-containing protein</fullName>
    </recommendedName>
</protein>
<reference evidence="3 4" key="1">
    <citation type="journal article" date="2020" name="Front. Cell. Infect. Microbiol.">
        <title>Characterization of Three Porcine Acinetobacter towneri Strains Co-Harboring tet(X3) and bla OXA-58.</title>
        <authorList>
            <person name="Ma J."/>
            <person name="Wang J."/>
            <person name="Feng J."/>
            <person name="Liu Y."/>
            <person name="Yang B."/>
            <person name="Li R."/>
            <person name="Bai L."/>
            <person name="He T."/>
            <person name="Wang X."/>
            <person name="Yang Z."/>
        </authorList>
    </citation>
    <scope>NUCLEOTIDE SEQUENCE [LARGE SCALE GENOMIC DNA]</scope>
    <source>
        <strain evidence="3 4">GX5</strain>
    </source>
</reference>
<gene>
    <name evidence="3" type="ORF">J4G45_10595</name>
</gene>
<evidence type="ECO:0000256" key="1">
    <source>
        <dbReference type="SAM" id="MobiDB-lite"/>
    </source>
</evidence>
<keyword evidence="2" id="KW-0732">Signal</keyword>
<dbReference type="Proteomes" id="UP000663954">
    <property type="component" value="Chromosome"/>
</dbReference>
<proteinExistence type="predicted"/>
<feature type="signal peptide" evidence="2">
    <location>
        <begin position="1"/>
        <end position="22"/>
    </location>
</feature>
<feature type="region of interest" description="Disordered" evidence="1">
    <location>
        <begin position="20"/>
        <end position="39"/>
    </location>
</feature>